<reference evidence="1" key="1">
    <citation type="submission" date="2020-02" db="EMBL/GenBank/DDBJ databases">
        <authorList>
            <person name="Meier V. D."/>
        </authorList>
    </citation>
    <scope>NUCLEOTIDE SEQUENCE</scope>
    <source>
        <strain evidence="1">AVDCRST_MAG56</strain>
    </source>
</reference>
<accession>A0A6J4L915</accession>
<dbReference type="EMBL" id="CADCTQ010000601">
    <property type="protein sequence ID" value="CAA9327117.1"/>
    <property type="molecule type" value="Genomic_DNA"/>
</dbReference>
<protein>
    <submittedName>
        <fullName evidence="1">Uncharacterized protein</fullName>
    </submittedName>
</protein>
<proteinExistence type="predicted"/>
<feature type="non-terminal residue" evidence="1">
    <location>
        <position position="1"/>
    </location>
</feature>
<organism evidence="1">
    <name type="scientific">uncultured Cytophagales bacterium</name>
    <dbReference type="NCBI Taxonomy" id="158755"/>
    <lineage>
        <taxon>Bacteria</taxon>
        <taxon>Pseudomonadati</taxon>
        <taxon>Bacteroidota</taxon>
        <taxon>Sphingobacteriia</taxon>
        <taxon>Sphingobacteriales</taxon>
        <taxon>environmental samples</taxon>
    </lineage>
</organism>
<evidence type="ECO:0000313" key="1">
    <source>
        <dbReference type="EMBL" id="CAA9327117.1"/>
    </source>
</evidence>
<dbReference type="AlphaFoldDB" id="A0A6J4L915"/>
<sequence>CPATRLKMLSGCRALRVMQYEYESETAHFTGHNYAIIKIISSN</sequence>
<name>A0A6J4L915_9SPHI</name>
<feature type="non-terminal residue" evidence="1">
    <location>
        <position position="43"/>
    </location>
</feature>
<gene>
    <name evidence="1" type="ORF">AVDCRST_MAG56-7178</name>
</gene>